<protein>
    <submittedName>
        <fullName evidence="7">Acyl CoA binding protein-domain-containing protein</fullName>
    </submittedName>
</protein>
<dbReference type="InterPro" id="IPR035984">
    <property type="entry name" value="Acyl-CoA-binding_sf"/>
</dbReference>
<evidence type="ECO:0000256" key="2">
    <source>
        <dbReference type="ARBA" id="ARBA00023043"/>
    </source>
</evidence>
<reference evidence="7" key="1">
    <citation type="journal article" date="2021" name="New Phytol.">
        <title>Evolutionary innovations through gain and loss of genes in the ectomycorrhizal Boletales.</title>
        <authorList>
            <person name="Wu G."/>
            <person name="Miyauchi S."/>
            <person name="Morin E."/>
            <person name="Kuo A."/>
            <person name="Drula E."/>
            <person name="Varga T."/>
            <person name="Kohler A."/>
            <person name="Feng B."/>
            <person name="Cao Y."/>
            <person name="Lipzen A."/>
            <person name="Daum C."/>
            <person name="Hundley H."/>
            <person name="Pangilinan J."/>
            <person name="Johnson J."/>
            <person name="Barry K."/>
            <person name="LaButti K."/>
            <person name="Ng V."/>
            <person name="Ahrendt S."/>
            <person name="Min B."/>
            <person name="Choi I.G."/>
            <person name="Park H."/>
            <person name="Plett J.M."/>
            <person name="Magnuson J."/>
            <person name="Spatafora J.W."/>
            <person name="Nagy L.G."/>
            <person name="Henrissat B."/>
            <person name="Grigoriev I.V."/>
            <person name="Yang Z.L."/>
            <person name="Xu J."/>
            <person name="Martin F.M."/>
        </authorList>
    </citation>
    <scope>NUCLEOTIDE SEQUENCE</scope>
    <source>
        <strain evidence="7">KKN 215</strain>
    </source>
</reference>
<evidence type="ECO:0000313" key="8">
    <source>
        <dbReference type="Proteomes" id="UP000813824"/>
    </source>
</evidence>
<dbReference type="OrthoDB" id="341259at2759"/>
<evidence type="ECO:0000256" key="4">
    <source>
        <dbReference type="PROSITE-ProRule" id="PRU00023"/>
    </source>
</evidence>
<dbReference type="PANTHER" id="PTHR24119:SF0">
    <property type="entry name" value="ACYL-COA-BINDING DOMAIN-CONTAINING PROTEIN 6"/>
    <property type="match status" value="1"/>
</dbReference>
<keyword evidence="1" id="KW-0677">Repeat</keyword>
<feature type="compositionally biased region" description="Acidic residues" evidence="5">
    <location>
        <begin position="117"/>
        <end position="127"/>
    </location>
</feature>
<dbReference type="SUPFAM" id="SSF47027">
    <property type="entry name" value="Acyl-CoA binding protein"/>
    <property type="match status" value="1"/>
</dbReference>
<keyword evidence="3" id="KW-0446">Lipid-binding</keyword>
<comment type="caution">
    <text evidence="7">The sequence shown here is derived from an EMBL/GenBank/DDBJ whole genome shotgun (WGS) entry which is preliminary data.</text>
</comment>
<evidence type="ECO:0000256" key="1">
    <source>
        <dbReference type="ARBA" id="ARBA00022737"/>
    </source>
</evidence>
<dbReference type="GO" id="GO:0000062">
    <property type="term" value="F:fatty-acyl-CoA binding"/>
    <property type="evidence" value="ECO:0007669"/>
    <property type="project" value="InterPro"/>
</dbReference>
<dbReference type="PROSITE" id="PS50088">
    <property type="entry name" value="ANK_REPEAT"/>
    <property type="match status" value="1"/>
</dbReference>
<dbReference type="Pfam" id="PF12796">
    <property type="entry name" value="Ank_2"/>
    <property type="match status" value="1"/>
</dbReference>
<dbReference type="Pfam" id="PF00887">
    <property type="entry name" value="ACBP"/>
    <property type="match status" value="1"/>
</dbReference>
<keyword evidence="8" id="KW-1185">Reference proteome</keyword>
<feature type="repeat" description="ANK" evidence="4">
    <location>
        <begin position="190"/>
        <end position="222"/>
    </location>
</feature>
<dbReference type="EMBL" id="JAEVFJ010000009">
    <property type="protein sequence ID" value="KAH8102537.1"/>
    <property type="molecule type" value="Genomic_DNA"/>
</dbReference>
<dbReference type="Proteomes" id="UP000813824">
    <property type="component" value="Unassembled WGS sequence"/>
</dbReference>
<sequence length="248" mass="27160">MSTPTPSPRFEEAAAYLSSAPSLSKVSDTVKLELYGLFKFITTSHSPNSSRPSIFNITGRAKWDAWKQTETTYGDRDGNAEERYLQLARELGWIEGSVQSATQSSTSAVPPATKPGDDDEDIWDDEETTKRHQGSSASMGNTHVSTITEHEEAERIAGTLHEYAVTGDIHGLQAFLQSHPTTDLNEKDEYGYTPLHLASDRGHLPIVELLLAKGVDSTIKDQDEFTAVELARVSEHDDIVAVLEKAAG</sequence>
<feature type="region of interest" description="Disordered" evidence="5">
    <location>
        <begin position="98"/>
        <end position="142"/>
    </location>
</feature>
<evidence type="ECO:0000259" key="6">
    <source>
        <dbReference type="PROSITE" id="PS51228"/>
    </source>
</evidence>
<keyword evidence="2 4" id="KW-0040">ANK repeat</keyword>
<evidence type="ECO:0000313" key="7">
    <source>
        <dbReference type="EMBL" id="KAH8102537.1"/>
    </source>
</evidence>
<organism evidence="7 8">
    <name type="scientific">Cristinia sonorae</name>
    <dbReference type="NCBI Taxonomy" id="1940300"/>
    <lineage>
        <taxon>Eukaryota</taxon>
        <taxon>Fungi</taxon>
        <taxon>Dikarya</taxon>
        <taxon>Basidiomycota</taxon>
        <taxon>Agaricomycotina</taxon>
        <taxon>Agaricomycetes</taxon>
        <taxon>Agaricomycetidae</taxon>
        <taxon>Agaricales</taxon>
        <taxon>Pleurotineae</taxon>
        <taxon>Stephanosporaceae</taxon>
        <taxon>Cristinia</taxon>
    </lineage>
</organism>
<dbReference type="AlphaFoldDB" id="A0A8K0UTX8"/>
<dbReference type="InterPro" id="IPR036770">
    <property type="entry name" value="Ankyrin_rpt-contain_sf"/>
</dbReference>
<feature type="domain" description="ACB" evidence="6">
    <location>
        <begin position="6"/>
        <end position="97"/>
    </location>
</feature>
<dbReference type="InterPro" id="IPR000582">
    <property type="entry name" value="Acyl-CoA-binding_protein"/>
</dbReference>
<dbReference type="PROSITE" id="PS51228">
    <property type="entry name" value="ACB_2"/>
    <property type="match status" value="1"/>
</dbReference>
<dbReference type="PROSITE" id="PS50297">
    <property type="entry name" value="ANK_REP_REGION"/>
    <property type="match status" value="1"/>
</dbReference>
<evidence type="ECO:0000256" key="5">
    <source>
        <dbReference type="SAM" id="MobiDB-lite"/>
    </source>
</evidence>
<dbReference type="SMART" id="SM00248">
    <property type="entry name" value="ANK"/>
    <property type="match status" value="2"/>
</dbReference>
<dbReference type="InterPro" id="IPR014352">
    <property type="entry name" value="FERM/acyl-CoA-bd_prot_sf"/>
</dbReference>
<accession>A0A8K0UTX8</accession>
<dbReference type="InterPro" id="IPR002110">
    <property type="entry name" value="Ankyrin_rpt"/>
</dbReference>
<evidence type="ECO:0000256" key="3">
    <source>
        <dbReference type="ARBA" id="ARBA00023121"/>
    </source>
</evidence>
<dbReference type="SUPFAM" id="SSF48403">
    <property type="entry name" value="Ankyrin repeat"/>
    <property type="match status" value="1"/>
</dbReference>
<gene>
    <name evidence="7" type="ORF">BXZ70DRAFT_928875</name>
</gene>
<dbReference type="Gene3D" id="1.20.80.10">
    <property type="match status" value="1"/>
</dbReference>
<dbReference type="PRINTS" id="PR00689">
    <property type="entry name" value="ACOABINDINGP"/>
</dbReference>
<proteinExistence type="predicted"/>
<feature type="compositionally biased region" description="Low complexity" evidence="5">
    <location>
        <begin position="98"/>
        <end position="111"/>
    </location>
</feature>
<dbReference type="PANTHER" id="PTHR24119">
    <property type="entry name" value="ACYL-COA-BINDING DOMAIN-CONTAINING PROTEIN 6"/>
    <property type="match status" value="1"/>
</dbReference>
<dbReference type="Gene3D" id="1.25.40.20">
    <property type="entry name" value="Ankyrin repeat-containing domain"/>
    <property type="match status" value="1"/>
</dbReference>
<name>A0A8K0UTX8_9AGAR</name>